<feature type="compositionally biased region" description="Polar residues" evidence="7">
    <location>
        <begin position="134"/>
        <end position="145"/>
    </location>
</feature>
<dbReference type="SMART" id="SM00356">
    <property type="entry name" value="ZnF_C3H1"/>
    <property type="match status" value="1"/>
</dbReference>
<keyword evidence="2 4" id="KW-0694">RNA-binding</keyword>
<evidence type="ECO:0000256" key="4">
    <source>
        <dbReference type="PROSITE-ProRule" id="PRU00176"/>
    </source>
</evidence>
<dbReference type="PANTHER" id="PTHR14398:SF0">
    <property type="entry name" value="ZINC FINGER PROTEIN SWM"/>
    <property type="match status" value="1"/>
</dbReference>
<dbReference type="InterPro" id="IPR000504">
    <property type="entry name" value="RRM_dom"/>
</dbReference>
<sequence>MQIENLEEFNKWIVKEITPVCDADPEALAKYVLALIKKPNKNEEELKSLSLEQLDIFLGKETSKFVEKLFAALKSKAYLSSTSSSDADSNSADVNATIEEKKIRKDNIDTATVENVAEPTTALSDKLSEPTGRNIRTNISRSESNGVAKENSPVKPFSSRGTAENGSSKPVRKRISPPPPENRDRNGRDRRRSRSPGRDRRRNGRSASNERDRHRGERRRSRSRSDSRSPPSRRRRNGPRSGADEVRRRCKAFEDRGFCMRGEQCPYYHGPDPVVVDETALSNLVSIPQPATNFSLPPPGYNPVNPPPPGVGILVPPPVAEYNPETPALTIPQYTVPPPPIAAPTWQNPAPTAYVPQPTQNGAYYPPPAAPQIIQNPPFRGSSGARGARGGRGGRGGGRGGFVNNVNRDSTTLQVAKIPPELNNIAKLNEHFAEFGNIENIQVRYNGDAESALITYSNRHEAFKAYKSPTPVLNNRFIKVFWHKPQEGGEENGAAPQQPQAPPAPTEKPKIATVKESKFVCAEVQNQRKQVQEAKEKLTREKEQLAKLVDLQEKQNSLLEKWMEKQKALLVKARSSVDENEKKNATKLVKQIHKKIKACKEEVDGILMQISEKTMAVDQAMAALEALKVTPPESRKRRASTELEDEGSTKMSSVVVIRGIMEEDVTDVMNHMEKFGETFDTSVKVDDGLAVATIPYKRNEDAQKAISEGKIFNGVELDMVLTKEQFDVPLTDSNMSANELLASIPNGVESDDDDLLND</sequence>
<dbReference type="Gene3D" id="1.20.1390.10">
    <property type="entry name" value="PWI domain"/>
    <property type="match status" value="1"/>
</dbReference>
<organism evidence="10 11">
    <name type="scientific">Caenorhabditis bovis</name>
    <dbReference type="NCBI Taxonomy" id="2654633"/>
    <lineage>
        <taxon>Eukaryota</taxon>
        <taxon>Metazoa</taxon>
        <taxon>Ecdysozoa</taxon>
        <taxon>Nematoda</taxon>
        <taxon>Chromadorea</taxon>
        <taxon>Rhabditida</taxon>
        <taxon>Rhabditina</taxon>
        <taxon>Rhabditomorpha</taxon>
        <taxon>Rhabditoidea</taxon>
        <taxon>Rhabditidae</taxon>
        <taxon>Peloderinae</taxon>
        <taxon>Caenorhabditis</taxon>
    </lineage>
</organism>
<evidence type="ECO:0000313" key="10">
    <source>
        <dbReference type="EMBL" id="CAB3401436.1"/>
    </source>
</evidence>
<feature type="compositionally biased region" description="Gly residues" evidence="7">
    <location>
        <begin position="387"/>
        <end position="401"/>
    </location>
</feature>
<proteinExistence type="predicted"/>
<dbReference type="CDD" id="cd12257">
    <property type="entry name" value="RRM1_RBM26_like"/>
    <property type="match status" value="1"/>
</dbReference>
<comment type="function">
    <text evidence="3">May be involved in the turnover of nuclear polyadenylated (pA+) RNA.</text>
</comment>
<dbReference type="GO" id="GO:0003723">
    <property type="term" value="F:RNA binding"/>
    <property type="evidence" value="ECO:0007669"/>
    <property type="project" value="UniProtKB-UniRule"/>
</dbReference>
<protein>
    <recommendedName>
        <fullName evidence="12">C3H1-type domain-containing protein</fullName>
    </recommendedName>
</protein>
<accession>A0A8S1EJW7</accession>
<evidence type="ECO:0008006" key="12">
    <source>
        <dbReference type="Google" id="ProtNLM"/>
    </source>
</evidence>
<dbReference type="SUPFAM" id="SSF54928">
    <property type="entry name" value="RNA-binding domain, RBD"/>
    <property type="match status" value="2"/>
</dbReference>
<feature type="region of interest" description="Disordered" evidence="7">
    <location>
        <begin position="79"/>
        <end position="247"/>
    </location>
</feature>
<evidence type="ECO:0000256" key="1">
    <source>
        <dbReference type="ARBA" id="ARBA00022664"/>
    </source>
</evidence>
<evidence type="ECO:0000256" key="3">
    <source>
        <dbReference type="ARBA" id="ARBA00043866"/>
    </source>
</evidence>
<evidence type="ECO:0000259" key="8">
    <source>
        <dbReference type="PROSITE" id="PS50102"/>
    </source>
</evidence>
<feature type="compositionally biased region" description="Low complexity" evidence="7">
    <location>
        <begin position="79"/>
        <end position="93"/>
    </location>
</feature>
<dbReference type="InterPro" id="IPR002483">
    <property type="entry name" value="PWI_dom"/>
</dbReference>
<dbReference type="InterPro" id="IPR012677">
    <property type="entry name" value="Nucleotide-bd_a/b_plait_sf"/>
</dbReference>
<dbReference type="Proteomes" id="UP000494206">
    <property type="component" value="Unassembled WGS sequence"/>
</dbReference>
<dbReference type="InterPro" id="IPR036483">
    <property type="entry name" value="PWI_dom_sf"/>
</dbReference>
<reference evidence="10 11" key="1">
    <citation type="submission" date="2020-04" db="EMBL/GenBank/DDBJ databases">
        <authorList>
            <person name="Laetsch R D."/>
            <person name="Stevens L."/>
            <person name="Kumar S."/>
            <person name="Blaxter L. M."/>
        </authorList>
    </citation>
    <scope>NUCLEOTIDE SEQUENCE [LARGE SCALE GENOMIC DNA]</scope>
</reference>
<keyword evidence="1" id="KW-0507">mRNA processing</keyword>
<feature type="compositionally biased region" description="Polar residues" evidence="7">
    <location>
        <begin position="159"/>
        <end position="168"/>
    </location>
</feature>
<evidence type="ECO:0000256" key="6">
    <source>
        <dbReference type="SAM" id="Coils"/>
    </source>
</evidence>
<dbReference type="SUPFAM" id="SSF101233">
    <property type="entry name" value="PWI domain"/>
    <property type="match status" value="1"/>
</dbReference>
<evidence type="ECO:0000259" key="9">
    <source>
        <dbReference type="PROSITE" id="PS50103"/>
    </source>
</evidence>
<dbReference type="InterPro" id="IPR035979">
    <property type="entry name" value="RBD_domain_sf"/>
</dbReference>
<dbReference type="InterPro" id="IPR000571">
    <property type="entry name" value="Znf_CCCH"/>
</dbReference>
<evidence type="ECO:0000256" key="5">
    <source>
        <dbReference type="PROSITE-ProRule" id="PRU00723"/>
    </source>
</evidence>
<dbReference type="GO" id="GO:0005634">
    <property type="term" value="C:nucleus"/>
    <property type="evidence" value="ECO:0007669"/>
    <property type="project" value="TreeGrafter"/>
</dbReference>
<dbReference type="PANTHER" id="PTHR14398">
    <property type="entry name" value="RNA RECOGNITION RRM/RNP DOMAIN"/>
    <property type="match status" value="1"/>
</dbReference>
<dbReference type="InterPro" id="IPR045137">
    <property type="entry name" value="RBM26/27"/>
</dbReference>
<keyword evidence="11" id="KW-1185">Reference proteome</keyword>
<keyword evidence="6" id="KW-0175">Coiled coil</keyword>
<dbReference type="FunFam" id="3.30.70.330:FF:000208">
    <property type="entry name" value="RNA-binding protein 27 isoform X2"/>
    <property type="match status" value="1"/>
</dbReference>
<dbReference type="Pfam" id="PF01480">
    <property type="entry name" value="PWI"/>
    <property type="match status" value="1"/>
</dbReference>
<evidence type="ECO:0000313" key="11">
    <source>
        <dbReference type="Proteomes" id="UP000494206"/>
    </source>
</evidence>
<keyword evidence="5" id="KW-0863">Zinc-finger</keyword>
<feature type="region of interest" description="Disordered" evidence="7">
    <location>
        <begin position="486"/>
        <end position="508"/>
    </location>
</feature>
<dbReference type="SMART" id="SM00360">
    <property type="entry name" value="RRM"/>
    <property type="match status" value="2"/>
</dbReference>
<evidence type="ECO:0000256" key="2">
    <source>
        <dbReference type="ARBA" id="ARBA00022884"/>
    </source>
</evidence>
<dbReference type="PROSITE" id="PS50102">
    <property type="entry name" value="RRM"/>
    <property type="match status" value="1"/>
</dbReference>
<feature type="region of interest" description="Disordered" evidence="7">
    <location>
        <begin position="377"/>
        <end position="406"/>
    </location>
</feature>
<feature type="coiled-coil region" evidence="6">
    <location>
        <begin position="521"/>
        <end position="555"/>
    </location>
</feature>
<dbReference type="EMBL" id="CADEPM010000003">
    <property type="protein sequence ID" value="CAB3401436.1"/>
    <property type="molecule type" value="Genomic_DNA"/>
</dbReference>
<feature type="domain" description="C3H1-type" evidence="9">
    <location>
        <begin position="244"/>
        <end position="272"/>
    </location>
</feature>
<feature type="compositionally biased region" description="Low complexity" evidence="7">
    <location>
        <begin position="377"/>
        <end position="386"/>
    </location>
</feature>
<feature type="zinc finger region" description="C3H1-type" evidence="5">
    <location>
        <begin position="244"/>
        <end position="272"/>
    </location>
</feature>
<name>A0A8S1EJW7_9PELO</name>
<keyword evidence="5" id="KW-0862">Zinc</keyword>
<dbReference type="PROSITE" id="PS50103">
    <property type="entry name" value="ZF_C3H1"/>
    <property type="match status" value="1"/>
</dbReference>
<dbReference type="Gene3D" id="3.30.70.330">
    <property type="match status" value="1"/>
</dbReference>
<dbReference type="OrthoDB" id="443401at2759"/>
<gene>
    <name evidence="10" type="ORF">CBOVIS_LOCUS4184</name>
</gene>
<dbReference type="AlphaFoldDB" id="A0A8S1EJW7"/>
<evidence type="ECO:0000256" key="7">
    <source>
        <dbReference type="SAM" id="MobiDB-lite"/>
    </source>
</evidence>
<feature type="compositionally biased region" description="Basic and acidic residues" evidence="7">
    <location>
        <begin position="98"/>
        <end position="108"/>
    </location>
</feature>
<dbReference type="GO" id="GO:0008270">
    <property type="term" value="F:zinc ion binding"/>
    <property type="evidence" value="ECO:0007669"/>
    <property type="project" value="UniProtKB-KW"/>
</dbReference>
<feature type="compositionally biased region" description="Basic residues" evidence="7">
    <location>
        <begin position="188"/>
        <end position="204"/>
    </location>
</feature>
<dbReference type="GO" id="GO:0006397">
    <property type="term" value="P:mRNA processing"/>
    <property type="evidence" value="ECO:0007669"/>
    <property type="project" value="UniProtKB-KW"/>
</dbReference>
<feature type="domain" description="RRM" evidence="8">
    <location>
        <begin position="411"/>
        <end position="485"/>
    </location>
</feature>
<keyword evidence="5" id="KW-0479">Metal-binding</keyword>
<comment type="caution">
    <text evidence="10">The sequence shown here is derived from an EMBL/GenBank/DDBJ whole genome shotgun (WGS) entry which is preliminary data.</text>
</comment>